<name>A0A6A4V3G1_AMPAM</name>
<proteinExistence type="predicted"/>
<dbReference type="InterPro" id="IPR036282">
    <property type="entry name" value="Glutathione-S-Trfase_C_sf"/>
</dbReference>
<dbReference type="AlphaFoldDB" id="A0A6A4V3G1"/>
<dbReference type="EMBL" id="VIIS01002057">
    <property type="protein sequence ID" value="KAF0289176.1"/>
    <property type="molecule type" value="Genomic_DNA"/>
</dbReference>
<keyword evidence="2" id="KW-1185">Reference proteome</keyword>
<dbReference type="SUPFAM" id="SSF47616">
    <property type="entry name" value="GST C-terminal domain-like"/>
    <property type="match status" value="1"/>
</dbReference>
<dbReference type="CDD" id="cd03197">
    <property type="entry name" value="GST_C_mPGES2"/>
    <property type="match status" value="1"/>
</dbReference>
<protein>
    <submittedName>
        <fullName evidence="1">Prostaglandin E synthase 2</fullName>
    </submittedName>
</protein>
<reference evidence="1 2" key="1">
    <citation type="submission" date="2019-07" db="EMBL/GenBank/DDBJ databases">
        <title>Draft genome assembly of a fouling barnacle, Amphibalanus amphitrite (Darwin, 1854): The first reference genome for Thecostraca.</title>
        <authorList>
            <person name="Kim W."/>
        </authorList>
    </citation>
    <scope>NUCLEOTIDE SEQUENCE [LARGE SCALE GENOMIC DNA]</scope>
    <source>
        <strain evidence="1">SNU_AA5</strain>
        <tissue evidence="1">Soma without cirri and trophi</tissue>
    </source>
</reference>
<dbReference type="Proteomes" id="UP000440578">
    <property type="component" value="Unassembled WGS sequence"/>
</dbReference>
<comment type="caution">
    <text evidence="1">The sequence shown here is derived from an EMBL/GenBank/DDBJ whole genome shotgun (WGS) entry which is preliminary data.</text>
</comment>
<organism evidence="1 2">
    <name type="scientific">Amphibalanus amphitrite</name>
    <name type="common">Striped barnacle</name>
    <name type="synonym">Balanus amphitrite</name>
    <dbReference type="NCBI Taxonomy" id="1232801"/>
    <lineage>
        <taxon>Eukaryota</taxon>
        <taxon>Metazoa</taxon>
        <taxon>Ecdysozoa</taxon>
        <taxon>Arthropoda</taxon>
        <taxon>Crustacea</taxon>
        <taxon>Multicrustacea</taxon>
        <taxon>Cirripedia</taxon>
        <taxon>Thoracica</taxon>
        <taxon>Thoracicalcarea</taxon>
        <taxon>Balanomorpha</taxon>
        <taxon>Balanoidea</taxon>
        <taxon>Balanidae</taxon>
        <taxon>Amphibalaninae</taxon>
        <taxon>Amphibalanus</taxon>
    </lineage>
</organism>
<dbReference type="PANTHER" id="PTHR12782:SF5">
    <property type="entry name" value="PROSTAGLANDIN E SYNTHASE 2"/>
    <property type="match status" value="1"/>
</dbReference>
<evidence type="ECO:0000313" key="2">
    <source>
        <dbReference type="Proteomes" id="UP000440578"/>
    </source>
</evidence>
<accession>A0A6A4V3G1</accession>
<dbReference type="GO" id="GO:0050220">
    <property type="term" value="F:prostaglandin-E synthase activity"/>
    <property type="evidence" value="ECO:0007669"/>
    <property type="project" value="TreeGrafter"/>
</dbReference>
<gene>
    <name evidence="1" type="primary">PTGES2_0</name>
    <name evidence="1" type="ORF">FJT64_012535</name>
</gene>
<evidence type="ECO:0000313" key="1">
    <source>
        <dbReference type="EMBL" id="KAF0289176.1"/>
    </source>
</evidence>
<dbReference type="OrthoDB" id="423541at2759"/>
<dbReference type="Pfam" id="PF13410">
    <property type="entry name" value="GST_C_2"/>
    <property type="match status" value="1"/>
</dbReference>
<sequence length="178" mass="20332">MCIARCGTNCAVFQEHFVLLSGAERAWRRWADDVLVHTLSPNVYRTPSEALQAFRWFSETGDWERLFSNWERLLVIYVGAAAMYGIGKILKRRHNLKSDVRESLYEACDTWTRELRHRGTPFLGGERPNVADVSVYGVLSSIEGCDAFQELLQHTKIGPWFARMKEAVTNHEGGRAVV</sequence>
<dbReference type="Gene3D" id="1.20.1050.10">
    <property type="match status" value="1"/>
</dbReference>
<dbReference type="PANTHER" id="PTHR12782">
    <property type="entry name" value="MICROSOMAL PROSTAGLANDIN E SYNTHASE-2"/>
    <property type="match status" value="1"/>
</dbReference>
<dbReference type="GO" id="GO:0005739">
    <property type="term" value="C:mitochondrion"/>
    <property type="evidence" value="ECO:0007669"/>
    <property type="project" value="TreeGrafter"/>
</dbReference>
<dbReference type="InterPro" id="IPR034335">
    <property type="entry name" value="PGES2_C"/>
</dbReference>